<dbReference type="Proteomes" id="UP000478052">
    <property type="component" value="Unassembled WGS sequence"/>
</dbReference>
<sequence>MNTPADVVGDVCFSNNGLAFLFSEMRILFVYSKRSTHFGECGLEPD</sequence>
<accession>A0A6G0VY80</accession>
<dbReference type="OrthoDB" id="6746907at2759"/>
<protein>
    <submittedName>
        <fullName evidence="1">Uncharacterized protein</fullName>
    </submittedName>
</protein>
<proteinExistence type="predicted"/>
<evidence type="ECO:0000313" key="2">
    <source>
        <dbReference type="Proteomes" id="UP000478052"/>
    </source>
</evidence>
<organism evidence="1 2">
    <name type="scientific">Aphis craccivora</name>
    <name type="common">Cowpea aphid</name>
    <dbReference type="NCBI Taxonomy" id="307492"/>
    <lineage>
        <taxon>Eukaryota</taxon>
        <taxon>Metazoa</taxon>
        <taxon>Ecdysozoa</taxon>
        <taxon>Arthropoda</taxon>
        <taxon>Hexapoda</taxon>
        <taxon>Insecta</taxon>
        <taxon>Pterygota</taxon>
        <taxon>Neoptera</taxon>
        <taxon>Paraneoptera</taxon>
        <taxon>Hemiptera</taxon>
        <taxon>Sternorrhyncha</taxon>
        <taxon>Aphidomorpha</taxon>
        <taxon>Aphidoidea</taxon>
        <taxon>Aphididae</taxon>
        <taxon>Aphidini</taxon>
        <taxon>Aphis</taxon>
        <taxon>Aphis</taxon>
    </lineage>
</organism>
<comment type="caution">
    <text evidence="1">The sequence shown here is derived from an EMBL/GenBank/DDBJ whole genome shotgun (WGS) entry which is preliminary data.</text>
</comment>
<keyword evidence="2" id="KW-1185">Reference proteome</keyword>
<evidence type="ECO:0000313" key="1">
    <source>
        <dbReference type="EMBL" id="KAF0711228.1"/>
    </source>
</evidence>
<gene>
    <name evidence="1" type="ORF">FWK35_00026180</name>
</gene>
<dbReference type="AlphaFoldDB" id="A0A6G0VY80"/>
<dbReference type="EMBL" id="VUJU01011345">
    <property type="protein sequence ID" value="KAF0711228.1"/>
    <property type="molecule type" value="Genomic_DNA"/>
</dbReference>
<feature type="non-terminal residue" evidence="1">
    <location>
        <position position="46"/>
    </location>
</feature>
<name>A0A6G0VY80_APHCR</name>
<reference evidence="1 2" key="1">
    <citation type="submission" date="2019-08" db="EMBL/GenBank/DDBJ databases">
        <title>Whole genome of Aphis craccivora.</title>
        <authorList>
            <person name="Voronova N.V."/>
            <person name="Shulinski R.S."/>
            <person name="Bandarenka Y.V."/>
            <person name="Zhorov D.G."/>
            <person name="Warner D."/>
        </authorList>
    </citation>
    <scope>NUCLEOTIDE SEQUENCE [LARGE SCALE GENOMIC DNA]</scope>
    <source>
        <strain evidence="1">180601</strain>
        <tissue evidence="1">Whole Body</tissue>
    </source>
</reference>